<dbReference type="Gene3D" id="1.10.287.1080">
    <property type="entry name" value="MazG-like"/>
    <property type="match status" value="1"/>
</dbReference>
<keyword evidence="18" id="KW-0560">Oxidoreductase</keyword>
<keyword evidence="19" id="KW-0520">NAD</keyword>
<sequence>MEEYAKVASGVIFHVTNPQLVDENLIKRLAADKCPPGFSCGIEADNLTIALLARLATEGLDAHMSSTKFTLDYPAPEPLINLAEAFLAGIQSDRQDRLLPTVVVDPQHTNLGLVYSSVQSVSEALRTGSGVYQSRKRGLWYKGETSGAKQKLLGVNLDCDADALELVVEQQGPGFCHLNRASCFGNSAGLSRLMETLQKRKATAVAGSYTQRLFDDSSLLHSKIMEEADELVQAVTDEDIAWEAADLIYFALTKCVAQGLTLQDVEQQLDRRAAKVTRRPGNAKPQWLPEAKKPKHTQPEAPLAKSTDRIEMPIYSLAGLDETAVRQLLLRPIIQSDSIAAIVEPIVGEVRTKGDQALKHYTEKFDKVQLQSTVLKAPIPQELMAGMTDKVRRAIDQAYDNIRSFHEAQLPSAKLEVETMPGVICSRFSRPIEKVGLYVPGGSAVLPSSALMLGVPAQVAGCREITLATPPRRDGSVAPEVLYAAEKVGASTVVLAGGAQAVAAMAYGTESVPKADKICGPGNQFVTAAKMMVQNDHSAMVAIDMPAGPSELLVIADENANPAYVASDLLSQAEHGPDSQVVLVTVSCSPAQEAAIVEEIHRQAIRLPRADIVRQSIPKSFTLRVPSREEAITFSNAYAPEHLILHVDDPQALVPL</sequence>
<dbReference type="FunFam" id="3.40.50.1980:FF:000001">
    <property type="entry name" value="Histidinol dehydrogenase"/>
    <property type="match status" value="1"/>
</dbReference>
<dbReference type="InterPro" id="IPR038019">
    <property type="entry name" value="PRib_AMP_CycHydrolase_sf"/>
</dbReference>
<dbReference type="PROSITE" id="PS00611">
    <property type="entry name" value="HISOL_DEHYDROGENASE"/>
    <property type="match status" value="1"/>
</dbReference>
<dbReference type="FunFam" id="3.10.20.810:FF:000002">
    <property type="entry name" value="Histidine biosynthesis trifunctional protein"/>
    <property type="match status" value="1"/>
</dbReference>
<dbReference type="CDD" id="cd11546">
    <property type="entry name" value="NTP-PPase_His4"/>
    <property type="match status" value="1"/>
</dbReference>
<dbReference type="EMBL" id="JANBPY010002901">
    <property type="protein sequence ID" value="KAJ1953341.1"/>
    <property type="molecule type" value="Genomic_DNA"/>
</dbReference>
<evidence type="ECO:0000256" key="20">
    <source>
        <dbReference type="ARBA" id="ARBA00023102"/>
    </source>
</evidence>
<dbReference type="PRINTS" id="PR00083">
    <property type="entry name" value="HOLDHDRGNASE"/>
</dbReference>
<feature type="domain" description="Phosphoribosyl-AMP cyclohydrolase" evidence="24">
    <location>
        <begin position="113"/>
        <end position="184"/>
    </location>
</feature>
<keyword evidence="20" id="KW-0368">Histidine biosynthesis</keyword>
<dbReference type="EC" id="3.5.4.19" evidence="9"/>
<dbReference type="EC" id="1.1.1.23" evidence="10"/>
<comment type="caution">
    <text evidence="25">The sequence shown here is derived from an EMBL/GenBank/DDBJ whole genome shotgun (WGS) entry which is preliminary data.</text>
</comment>
<dbReference type="Gene3D" id="3.10.20.810">
    <property type="entry name" value="Phosphoribosyl-AMP cyclohydrolase"/>
    <property type="match status" value="1"/>
</dbReference>
<evidence type="ECO:0000256" key="5">
    <source>
        <dbReference type="ARBA" id="ARBA00005169"/>
    </source>
</evidence>
<dbReference type="NCBIfam" id="TIGR03188">
    <property type="entry name" value="histidine_hisI"/>
    <property type="match status" value="1"/>
</dbReference>
<dbReference type="InterPro" id="IPR021130">
    <property type="entry name" value="PRib-ATP_PPHydrolase-like"/>
</dbReference>
<reference evidence="25" key="1">
    <citation type="submission" date="2022-07" db="EMBL/GenBank/DDBJ databases">
        <title>Phylogenomic reconstructions and comparative analyses of Kickxellomycotina fungi.</title>
        <authorList>
            <person name="Reynolds N.K."/>
            <person name="Stajich J.E."/>
            <person name="Barry K."/>
            <person name="Grigoriev I.V."/>
            <person name="Crous P."/>
            <person name="Smith M.E."/>
        </authorList>
    </citation>
    <scope>NUCLEOTIDE SEQUENCE</scope>
    <source>
        <strain evidence="25">RSA 1196</strain>
    </source>
</reference>
<dbReference type="SUPFAM" id="SSF101386">
    <property type="entry name" value="all-alpha NTP pyrophosphatases"/>
    <property type="match status" value="1"/>
</dbReference>
<keyword evidence="26" id="KW-1185">Reference proteome</keyword>
<evidence type="ECO:0000256" key="8">
    <source>
        <dbReference type="ARBA" id="ARBA00012414"/>
    </source>
</evidence>
<dbReference type="Gene3D" id="3.40.50.1980">
    <property type="entry name" value="Nitrogenase molybdenum iron protein domain"/>
    <property type="match status" value="2"/>
</dbReference>
<dbReference type="SUPFAM" id="SSF53720">
    <property type="entry name" value="ALDH-like"/>
    <property type="match status" value="1"/>
</dbReference>
<evidence type="ECO:0000256" key="12">
    <source>
        <dbReference type="ARBA" id="ARBA00022605"/>
    </source>
</evidence>
<dbReference type="NCBIfam" id="TIGR00069">
    <property type="entry name" value="hisD"/>
    <property type="match status" value="1"/>
</dbReference>
<keyword evidence="17" id="KW-0067">ATP-binding</keyword>
<evidence type="ECO:0000256" key="11">
    <source>
        <dbReference type="ARBA" id="ARBA00017884"/>
    </source>
</evidence>
<keyword evidence="12" id="KW-0028">Amino-acid biosynthesis</keyword>
<dbReference type="GO" id="GO:0046872">
    <property type="term" value="F:metal ion binding"/>
    <property type="evidence" value="ECO:0007669"/>
    <property type="project" value="UniProtKB-KW"/>
</dbReference>
<dbReference type="GO" id="GO:0004399">
    <property type="term" value="F:histidinol dehydrogenase activity"/>
    <property type="evidence" value="ECO:0007669"/>
    <property type="project" value="UniProtKB-EC"/>
</dbReference>
<dbReference type="AlphaFoldDB" id="A0A9W8E463"/>
<dbReference type="SUPFAM" id="SSF141734">
    <property type="entry name" value="HisI-like"/>
    <property type="match status" value="1"/>
</dbReference>
<dbReference type="PANTHER" id="PTHR21256:SF2">
    <property type="entry name" value="HISTIDINE BIOSYNTHESIS TRIFUNCTIONAL PROTEIN"/>
    <property type="match status" value="1"/>
</dbReference>
<dbReference type="Pfam" id="PF01503">
    <property type="entry name" value="PRA-PH"/>
    <property type="match status" value="1"/>
</dbReference>
<evidence type="ECO:0000256" key="14">
    <source>
        <dbReference type="ARBA" id="ARBA00022741"/>
    </source>
</evidence>
<dbReference type="GO" id="GO:0051287">
    <property type="term" value="F:NAD binding"/>
    <property type="evidence" value="ECO:0007669"/>
    <property type="project" value="InterPro"/>
</dbReference>
<evidence type="ECO:0000259" key="24">
    <source>
        <dbReference type="Pfam" id="PF01502"/>
    </source>
</evidence>
<evidence type="ECO:0000313" key="25">
    <source>
        <dbReference type="EMBL" id="KAJ1953341.1"/>
    </source>
</evidence>
<comment type="pathway">
    <text evidence="6">Amino-acid biosynthesis; L-histidine biosynthesis; L-histidine from 5-phospho-alpha-D-ribose 1-diphosphate: step 2/9.</text>
</comment>
<evidence type="ECO:0000256" key="2">
    <source>
        <dbReference type="ARBA" id="ARBA00001460"/>
    </source>
</evidence>
<dbReference type="CDD" id="cd06572">
    <property type="entry name" value="Histidinol_dh"/>
    <property type="match status" value="1"/>
</dbReference>
<evidence type="ECO:0000256" key="15">
    <source>
        <dbReference type="ARBA" id="ARBA00022801"/>
    </source>
</evidence>
<dbReference type="InterPro" id="IPR001692">
    <property type="entry name" value="Histidinol_DH_CS"/>
</dbReference>
<dbReference type="GO" id="GO:0004636">
    <property type="term" value="F:phosphoribosyl-ATP diphosphatase activity"/>
    <property type="evidence" value="ECO:0007669"/>
    <property type="project" value="UniProtKB-EC"/>
</dbReference>
<comment type="pathway">
    <text evidence="4">Amino-acid biosynthesis; L-histidine biosynthesis; L-histidine from 5-phospho-alpha-D-ribose 1-diphosphate: step 9/9.</text>
</comment>
<evidence type="ECO:0000256" key="4">
    <source>
        <dbReference type="ARBA" id="ARBA00004940"/>
    </source>
</evidence>
<dbReference type="GO" id="GO:0000105">
    <property type="term" value="P:L-histidine biosynthetic process"/>
    <property type="evidence" value="ECO:0007669"/>
    <property type="project" value="UniProtKB-KW"/>
</dbReference>
<protein>
    <recommendedName>
        <fullName evidence="11">Histidine biosynthesis trifunctional protein</fullName>
        <ecNumber evidence="10">1.1.1.23</ecNumber>
        <ecNumber evidence="9">3.5.4.19</ecNumber>
        <ecNumber evidence="8">3.6.1.31</ecNumber>
    </recommendedName>
</protein>
<dbReference type="InterPro" id="IPR002496">
    <property type="entry name" value="PRib_AMP_CycHydrolase_dom"/>
</dbReference>
<dbReference type="GO" id="GO:0005829">
    <property type="term" value="C:cytosol"/>
    <property type="evidence" value="ECO:0007669"/>
    <property type="project" value="TreeGrafter"/>
</dbReference>
<proteinExistence type="inferred from homology"/>
<evidence type="ECO:0000256" key="16">
    <source>
        <dbReference type="ARBA" id="ARBA00022833"/>
    </source>
</evidence>
<feature type="region of interest" description="Disordered" evidence="23">
    <location>
        <begin position="275"/>
        <end position="305"/>
    </location>
</feature>
<evidence type="ECO:0000256" key="21">
    <source>
        <dbReference type="ARBA" id="ARBA00023268"/>
    </source>
</evidence>
<keyword evidence="13" id="KW-0479">Metal-binding</keyword>
<gene>
    <name evidence="25" type="primary">HIS4_2</name>
    <name evidence="25" type="ORF">IWQ62_006014</name>
</gene>
<dbReference type="GO" id="GO:0005524">
    <property type="term" value="F:ATP binding"/>
    <property type="evidence" value="ECO:0007669"/>
    <property type="project" value="UniProtKB-KW"/>
</dbReference>
<dbReference type="GO" id="GO:0004635">
    <property type="term" value="F:phosphoribosyl-AMP cyclohydrolase activity"/>
    <property type="evidence" value="ECO:0007669"/>
    <property type="project" value="UniProtKB-EC"/>
</dbReference>
<comment type="pathway">
    <text evidence="5">Amino-acid biosynthesis; L-histidine biosynthesis; L-histidine from 5-phospho-alpha-D-ribose 1-diphosphate: step 3/9.</text>
</comment>
<evidence type="ECO:0000256" key="23">
    <source>
        <dbReference type="SAM" id="MobiDB-lite"/>
    </source>
</evidence>
<comment type="catalytic activity">
    <reaction evidence="22">
        <text>L-histidinol + 2 NAD(+) + H2O = L-histidine + 2 NADH + 3 H(+)</text>
        <dbReference type="Rhea" id="RHEA:20641"/>
        <dbReference type="ChEBI" id="CHEBI:15377"/>
        <dbReference type="ChEBI" id="CHEBI:15378"/>
        <dbReference type="ChEBI" id="CHEBI:57540"/>
        <dbReference type="ChEBI" id="CHEBI:57595"/>
        <dbReference type="ChEBI" id="CHEBI:57699"/>
        <dbReference type="ChEBI" id="CHEBI:57945"/>
        <dbReference type="EC" id="1.1.1.23"/>
    </reaction>
</comment>
<evidence type="ECO:0000256" key="22">
    <source>
        <dbReference type="ARBA" id="ARBA00049489"/>
    </source>
</evidence>
<evidence type="ECO:0000256" key="19">
    <source>
        <dbReference type="ARBA" id="ARBA00023027"/>
    </source>
</evidence>
<evidence type="ECO:0000256" key="9">
    <source>
        <dbReference type="ARBA" id="ARBA00012721"/>
    </source>
</evidence>
<evidence type="ECO:0000256" key="1">
    <source>
        <dbReference type="ARBA" id="ARBA00000024"/>
    </source>
</evidence>
<comment type="catalytic activity">
    <reaction evidence="1">
        <text>1-(5-phospho-beta-D-ribosyl)-5'-AMP + H2O = 1-(5-phospho-beta-D-ribosyl)-5-[(5-phospho-beta-D-ribosylamino)methylideneamino]imidazole-4-carboxamide</text>
        <dbReference type="Rhea" id="RHEA:20049"/>
        <dbReference type="ChEBI" id="CHEBI:15377"/>
        <dbReference type="ChEBI" id="CHEBI:58435"/>
        <dbReference type="ChEBI" id="CHEBI:59457"/>
        <dbReference type="EC" id="3.5.4.19"/>
    </reaction>
</comment>
<name>A0A9W8E463_9FUNG</name>
<keyword evidence="21" id="KW-0511">Multifunctional enzyme</keyword>
<dbReference type="FunFam" id="1.10.287.1080:FF:000002">
    <property type="entry name" value="Histidine biosynthesis bifunctional protein HisIE"/>
    <property type="match status" value="1"/>
</dbReference>
<organism evidence="25 26">
    <name type="scientific">Dispira parvispora</name>
    <dbReference type="NCBI Taxonomy" id="1520584"/>
    <lineage>
        <taxon>Eukaryota</taxon>
        <taxon>Fungi</taxon>
        <taxon>Fungi incertae sedis</taxon>
        <taxon>Zoopagomycota</taxon>
        <taxon>Kickxellomycotina</taxon>
        <taxon>Dimargaritomycetes</taxon>
        <taxon>Dimargaritales</taxon>
        <taxon>Dimargaritaceae</taxon>
        <taxon>Dispira</taxon>
    </lineage>
</organism>
<keyword evidence="14" id="KW-0547">Nucleotide-binding</keyword>
<comment type="catalytic activity">
    <reaction evidence="2">
        <text>1-(5-phospho-beta-D-ribosyl)-ATP + H2O = 1-(5-phospho-beta-D-ribosyl)-5'-AMP + diphosphate + H(+)</text>
        <dbReference type="Rhea" id="RHEA:22828"/>
        <dbReference type="ChEBI" id="CHEBI:15377"/>
        <dbReference type="ChEBI" id="CHEBI:15378"/>
        <dbReference type="ChEBI" id="CHEBI:33019"/>
        <dbReference type="ChEBI" id="CHEBI:59457"/>
        <dbReference type="ChEBI" id="CHEBI:73183"/>
        <dbReference type="EC" id="3.6.1.31"/>
    </reaction>
</comment>
<dbReference type="Gene3D" id="1.20.5.1300">
    <property type="match status" value="1"/>
</dbReference>
<keyword evidence="15" id="KW-0378">Hydrolase</keyword>
<evidence type="ECO:0000256" key="6">
    <source>
        <dbReference type="ARBA" id="ARBA00005204"/>
    </source>
</evidence>
<evidence type="ECO:0000313" key="26">
    <source>
        <dbReference type="Proteomes" id="UP001150925"/>
    </source>
</evidence>
<dbReference type="Proteomes" id="UP001150925">
    <property type="component" value="Unassembled WGS sequence"/>
</dbReference>
<dbReference type="FunFam" id="3.40.50.1980:FF:000050">
    <property type="entry name" value="Histidine biosynthesis trifunctional protein"/>
    <property type="match status" value="1"/>
</dbReference>
<comment type="similarity">
    <text evidence="7">In the C-terminal section; belongs to the histidinol dehydrogenase family.</text>
</comment>
<evidence type="ECO:0000256" key="7">
    <source>
        <dbReference type="ARBA" id="ARBA00008260"/>
    </source>
</evidence>
<dbReference type="EC" id="3.6.1.31" evidence="8"/>
<dbReference type="Pfam" id="PF00815">
    <property type="entry name" value="Histidinol_dh"/>
    <property type="match status" value="1"/>
</dbReference>
<dbReference type="InterPro" id="IPR016161">
    <property type="entry name" value="Ald_DH/histidinol_DH"/>
</dbReference>
<dbReference type="Pfam" id="PF01502">
    <property type="entry name" value="PRA-CH"/>
    <property type="match status" value="1"/>
</dbReference>
<evidence type="ECO:0000256" key="13">
    <source>
        <dbReference type="ARBA" id="ARBA00022723"/>
    </source>
</evidence>
<feature type="non-terminal residue" evidence="25">
    <location>
        <position position="656"/>
    </location>
</feature>
<dbReference type="PANTHER" id="PTHR21256">
    <property type="entry name" value="HISTIDINOL DEHYDROGENASE HDH"/>
    <property type="match status" value="1"/>
</dbReference>
<evidence type="ECO:0000256" key="10">
    <source>
        <dbReference type="ARBA" id="ARBA00012965"/>
    </source>
</evidence>
<dbReference type="InterPro" id="IPR008179">
    <property type="entry name" value="HisE"/>
</dbReference>
<dbReference type="OrthoDB" id="1703565at2759"/>
<comment type="cofactor">
    <cofactor evidence="3">
        <name>Zn(2+)</name>
        <dbReference type="ChEBI" id="CHEBI:29105"/>
    </cofactor>
</comment>
<evidence type="ECO:0000256" key="3">
    <source>
        <dbReference type="ARBA" id="ARBA00001947"/>
    </source>
</evidence>
<evidence type="ECO:0000256" key="18">
    <source>
        <dbReference type="ARBA" id="ARBA00023002"/>
    </source>
</evidence>
<accession>A0A9W8E463</accession>
<dbReference type="InterPro" id="IPR012131">
    <property type="entry name" value="Hstdl_DH"/>
</dbReference>
<keyword evidence="16" id="KW-0862">Zinc</keyword>
<evidence type="ECO:0000256" key="17">
    <source>
        <dbReference type="ARBA" id="ARBA00022840"/>
    </source>
</evidence>